<evidence type="ECO:0000256" key="4">
    <source>
        <dbReference type="ARBA" id="ARBA00022989"/>
    </source>
</evidence>
<feature type="transmembrane region" description="Helical" evidence="6">
    <location>
        <begin position="170"/>
        <end position="188"/>
    </location>
</feature>
<keyword evidence="2" id="KW-0813">Transport</keyword>
<proteinExistence type="predicted"/>
<dbReference type="EMBL" id="BANC01000062">
    <property type="protein sequence ID" value="GAN80926.1"/>
    <property type="molecule type" value="Genomic_DNA"/>
</dbReference>
<sequence>MSETQRQAGNGQGILLLCGSCLPILGAVLLGPVLADVQTHFITSPDVATLTPVMLTIPALMIAVFSPLAGWLADRFGRRRLLLVGLLVYTLFGTAPLYLPSLQAIVLSRAGLGLTEAVVMTICTALIGDYFEGNRREFWLSMQGAVASFAAAVFFGLGGALGEFGWRTPFWLYVAGILMFPFALKLLWEPAKPHAFAVHLGEQKLPWRVLAVAYPFALVTGIALLMVPIQLSFILHGLGLDSPATAGLLSAGNQASVLAGALLFRLLVRFGYVPVFGGGFFAAGVGLLLVSVSKGQGGLLLGGCLNGLGCGLLLVGLITWALAALPAKVRGIGAGGFNACVFLGEFLSPLVILVLRHAGVSLVNALALCGWALVALILPGLFAPLANRVRTAAVPAAD</sequence>
<dbReference type="PANTHER" id="PTHR42718:SF9">
    <property type="entry name" value="MAJOR FACILITATOR SUPERFAMILY MULTIDRUG TRANSPORTER MFSC"/>
    <property type="match status" value="1"/>
</dbReference>
<dbReference type="PANTHER" id="PTHR42718">
    <property type="entry name" value="MAJOR FACILITATOR SUPERFAMILY MULTIDRUG TRANSPORTER MFSC"/>
    <property type="match status" value="1"/>
</dbReference>
<evidence type="ECO:0000313" key="8">
    <source>
        <dbReference type="EMBL" id="GAN80926.1"/>
    </source>
</evidence>
<dbReference type="OrthoDB" id="9812221at2"/>
<feature type="transmembrane region" description="Helical" evidence="6">
    <location>
        <begin position="12"/>
        <end position="35"/>
    </location>
</feature>
<reference evidence="8 9" key="1">
    <citation type="submission" date="2012-11" db="EMBL/GenBank/DDBJ databases">
        <title>Whole genome sequence of Acidocella aminolytica 101 = DSM 11237.</title>
        <authorList>
            <person name="Azuma Y."/>
            <person name="Higashiura N."/>
            <person name="Hirakawa H."/>
            <person name="Matsushita K."/>
        </authorList>
    </citation>
    <scope>NUCLEOTIDE SEQUENCE [LARGE SCALE GENOMIC DNA]</scope>
    <source>
        <strain evidence="9">101 / DSM 11237</strain>
    </source>
</reference>
<dbReference type="SUPFAM" id="SSF103473">
    <property type="entry name" value="MFS general substrate transporter"/>
    <property type="match status" value="1"/>
</dbReference>
<evidence type="ECO:0000259" key="7">
    <source>
        <dbReference type="PROSITE" id="PS50850"/>
    </source>
</evidence>
<feature type="transmembrane region" description="Helical" evidence="6">
    <location>
        <begin position="275"/>
        <end position="293"/>
    </location>
</feature>
<dbReference type="PROSITE" id="PS50850">
    <property type="entry name" value="MFS"/>
    <property type="match status" value="1"/>
</dbReference>
<feature type="domain" description="Major facilitator superfamily (MFS) profile" evidence="7">
    <location>
        <begin position="12"/>
        <end position="387"/>
    </location>
</feature>
<keyword evidence="9" id="KW-1185">Reference proteome</keyword>
<protein>
    <submittedName>
        <fullName evidence="8">Major facilitator superfamily transporter</fullName>
    </submittedName>
</protein>
<name>A0A0D6PHR9_9PROT</name>
<dbReference type="InterPro" id="IPR020846">
    <property type="entry name" value="MFS_dom"/>
</dbReference>
<gene>
    <name evidence="8" type="ORF">Aam_063_003</name>
</gene>
<evidence type="ECO:0000256" key="5">
    <source>
        <dbReference type="ARBA" id="ARBA00023136"/>
    </source>
</evidence>
<dbReference type="GO" id="GO:0022857">
    <property type="term" value="F:transmembrane transporter activity"/>
    <property type="evidence" value="ECO:0007669"/>
    <property type="project" value="InterPro"/>
</dbReference>
<evidence type="ECO:0000256" key="2">
    <source>
        <dbReference type="ARBA" id="ARBA00022448"/>
    </source>
</evidence>
<evidence type="ECO:0000313" key="9">
    <source>
        <dbReference type="Proteomes" id="UP000032668"/>
    </source>
</evidence>
<feature type="transmembrane region" description="Helical" evidence="6">
    <location>
        <begin position="335"/>
        <end position="355"/>
    </location>
</feature>
<feature type="transmembrane region" description="Helical" evidence="6">
    <location>
        <begin position="111"/>
        <end position="131"/>
    </location>
</feature>
<dbReference type="Pfam" id="PF07690">
    <property type="entry name" value="MFS_1"/>
    <property type="match status" value="1"/>
</dbReference>
<dbReference type="PROSITE" id="PS00216">
    <property type="entry name" value="SUGAR_TRANSPORT_1"/>
    <property type="match status" value="1"/>
</dbReference>
<organism evidence="8 9">
    <name type="scientific">Acidocella aminolytica 101 = DSM 11237</name>
    <dbReference type="NCBI Taxonomy" id="1120923"/>
    <lineage>
        <taxon>Bacteria</taxon>
        <taxon>Pseudomonadati</taxon>
        <taxon>Pseudomonadota</taxon>
        <taxon>Alphaproteobacteria</taxon>
        <taxon>Acetobacterales</taxon>
        <taxon>Acidocellaceae</taxon>
        <taxon>Acidocella</taxon>
    </lineage>
</organism>
<evidence type="ECO:0000256" key="1">
    <source>
        <dbReference type="ARBA" id="ARBA00004141"/>
    </source>
</evidence>
<dbReference type="AlphaFoldDB" id="A0A0D6PHR9"/>
<dbReference type="InterPro" id="IPR005829">
    <property type="entry name" value="Sugar_transporter_CS"/>
</dbReference>
<dbReference type="STRING" id="1120923.SAMN02746095_02129"/>
<accession>A0A0D6PHR9</accession>
<feature type="transmembrane region" description="Helical" evidence="6">
    <location>
        <begin position="209"/>
        <end position="235"/>
    </location>
</feature>
<comment type="caution">
    <text evidence="8">The sequence shown here is derived from an EMBL/GenBank/DDBJ whole genome shotgun (WGS) entry which is preliminary data.</text>
</comment>
<comment type="subcellular location">
    <subcellularLocation>
        <location evidence="1">Membrane</location>
        <topology evidence="1">Multi-pass membrane protein</topology>
    </subcellularLocation>
</comment>
<dbReference type="RefSeq" id="WP_048879320.1">
    <property type="nucleotide sequence ID" value="NZ_BANC01000062.1"/>
</dbReference>
<dbReference type="InterPro" id="IPR036259">
    <property type="entry name" value="MFS_trans_sf"/>
</dbReference>
<keyword evidence="4 6" id="KW-1133">Transmembrane helix</keyword>
<keyword evidence="5 6" id="KW-0472">Membrane</keyword>
<dbReference type="InterPro" id="IPR011701">
    <property type="entry name" value="MFS"/>
</dbReference>
<evidence type="ECO:0000256" key="3">
    <source>
        <dbReference type="ARBA" id="ARBA00022692"/>
    </source>
</evidence>
<evidence type="ECO:0000256" key="6">
    <source>
        <dbReference type="SAM" id="Phobius"/>
    </source>
</evidence>
<feature type="transmembrane region" description="Helical" evidence="6">
    <location>
        <begin position="299"/>
        <end position="323"/>
    </location>
</feature>
<feature type="transmembrane region" description="Helical" evidence="6">
    <location>
        <begin position="138"/>
        <end position="158"/>
    </location>
</feature>
<dbReference type="Proteomes" id="UP000032668">
    <property type="component" value="Unassembled WGS sequence"/>
</dbReference>
<dbReference type="Gene3D" id="1.20.1250.20">
    <property type="entry name" value="MFS general substrate transporter like domains"/>
    <property type="match status" value="1"/>
</dbReference>
<dbReference type="GO" id="GO:0016020">
    <property type="term" value="C:membrane"/>
    <property type="evidence" value="ECO:0007669"/>
    <property type="project" value="UniProtKB-SubCell"/>
</dbReference>
<feature type="transmembrane region" description="Helical" evidence="6">
    <location>
        <begin position="47"/>
        <end position="69"/>
    </location>
</feature>
<dbReference type="CDD" id="cd17473">
    <property type="entry name" value="MFS_arabinose_efflux_permease_like"/>
    <property type="match status" value="1"/>
</dbReference>
<feature type="transmembrane region" description="Helical" evidence="6">
    <location>
        <begin position="361"/>
        <end position="382"/>
    </location>
</feature>
<feature type="transmembrane region" description="Helical" evidence="6">
    <location>
        <begin position="81"/>
        <end position="99"/>
    </location>
</feature>
<keyword evidence="3 6" id="KW-0812">Transmembrane</keyword>